<dbReference type="RefSeq" id="WP_148869583.1">
    <property type="nucleotide sequence ID" value="NZ_VNIA01000002.1"/>
</dbReference>
<dbReference type="Proteomes" id="UP000323136">
    <property type="component" value="Unassembled WGS sequence"/>
</dbReference>
<organism evidence="1 2">
    <name type="scientific">Tenacibaculum adriaticum</name>
    <dbReference type="NCBI Taxonomy" id="413713"/>
    <lineage>
        <taxon>Bacteria</taxon>
        <taxon>Pseudomonadati</taxon>
        <taxon>Bacteroidota</taxon>
        <taxon>Flavobacteriia</taxon>
        <taxon>Flavobacteriales</taxon>
        <taxon>Flavobacteriaceae</taxon>
        <taxon>Tenacibaculum</taxon>
    </lineage>
</organism>
<keyword evidence="2" id="KW-1185">Reference proteome</keyword>
<sequence length="154" mass="17884">MRTNQFTIKLKYLLIFALFLTFQNIISQNIEDKVVSALSDTTIEIRGKLQMENEKFRFDYHDLYQKDSQAKFLQEKGYHGGGPSWLGIIYGAFKMCDSDLIDNIEMKVEVTGITFWSAKKEELDKIGRVVSVLKSDETILLEAIEYAKEYDMML</sequence>
<dbReference type="EMBL" id="VNIA01000002">
    <property type="protein sequence ID" value="TYP98768.1"/>
    <property type="molecule type" value="Genomic_DNA"/>
</dbReference>
<dbReference type="OrthoDB" id="980886at2"/>
<gene>
    <name evidence="1" type="ORF">C7447_10283</name>
</gene>
<evidence type="ECO:0000313" key="1">
    <source>
        <dbReference type="EMBL" id="TYP98768.1"/>
    </source>
</evidence>
<comment type="caution">
    <text evidence="1">The sequence shown here is derived from an EMBL/GenBank/DDBJ whole genome shotgun (WGS) entry which is preliminary data.</text>
</comment>
<reference evidence="1 2" key="1">
    <citation type="submission" date="2019-07" db="EMBL/GenBank/DDBJ databases">
        <title>Genomic Encyclopedia of Type Strains, Phase IV (KMG-IV): sequencing the most valuable type-strain genomes for metagenomic binning, comparative biology and taxonomic classification.</title>
        <authorList>
            <person name="Goeker M."/>
        </authorList>
    </citation>
    <scope>NUCLEOTIDE SEQUENCE [LARGE SCALE GENOMIC DNA]</scope>
    <source>
        <strain evidence="1 2">DSM 18961</strain>
    </source>
</reference>
<protein>
    <submittedName>
        <fullName evidence="1">Uncharacterized protein</fullName>
    </submittedName>
</protein>
<dbReference type="AlphaFoldDB" id="A0A5S5DTS3"/>
<name>A0A5S5DTS3_9FLAO</name>
<accession>A0A5S5DTS3</accession>
<evidence type="ECO:0000313" key="2">
    <source>
        <dbReference type="Proteomes" id="UP000323136"/>
    </source>
</evidence>
<proteinExistence type="predicted"/>